<gene>
    <name evidence="1" type="ORF">DI542_00870</name>
</gene>
<evidence type="ECO:0000313" key="2">
    <source>
        <dbReference type="Proteomes" id="UP000249282"/>
    </source>
</evidence>
<dbReference type="AlphaFoldDB" id="A0A2W5RVK8"/>
<dbReference type="Proteomes" id="UP000249282">
    <property type="component" value="Unassembled WGS sequence"/>
</dbReference>
<comment type="caution">
    <text evidence="1">The sequence shown here is derived from an EMBL/GenBank/DDBJ whole genome shotgun (WGS) entry which is preliminary data.</text>
</comment>
<protein>
    <submittedName>
        <fullName evidence="1">Uncharacterized protein</fullName>
    </submittedName>
</protein>
<evidence type="ECO:0000313" key="1">
    <source>
        <dbReference type="EMBL" id="PZQ93756.1"/>
    </source>
</evidence>
<name>A0A2W5RVK8_ACIJO</name>
<proteinExistence type="predicted"/>
<sequence length="107" mass="12645">MNFSVSVIEEFGGYEKVVEKLKNPLFCFLHNVAALENHLIEYRKEKKIFISGDKVVLDNDDRKIYEIDFKDERHCAFFMKCGKAFSYSLVLRHAHKIEVEENIRICI</sequence>
<reference evidence="1 2" key="1">
    <citation type="submission" date="2017-11" db="EMBL/GenBank/DDBJ databases">
        <title>Infants hospitalized years apart are colonized by the same room-sourced microbial strains.</title>
        <authorList>
            <person name="Brooks B."/>
            <person name="Olm M.R."/>
            <person name="Firek B.A."/>
            <person name="Baker R."/>
            <person name="Thomas B.C."/>
            <person name="Morowitz M.J."/>
            <person name="Banfield J.F."/>
        </authorList>
    </citation>
    <scope>NUCLEOTIDE SEQUENCE [LARGE SCALE GENOMIC DNA]</scope>
    <source>
        <strain evidence="1">S2_003_000_R3_20</strain>
    </source>
</reference>
<dbReference type="EMBL" id="QFQJ01000002">
    <property type="protein sequence ID" value="PZQ93756.1"/>
    <property type="molecule type" value="Genomic_DNA"/>
</dbReference>
<accession>A0A2W5RVK8</accession>
<organism evidence="1 2">
    <name type="scientific">Acinetobacter johnsonii</name>
    <dbReference type="NCBI Taxonomy" id="40214"/>
    <lineage>
        <taxon>Bacteria</taxon>
        <taxon>Pseudomonadati</taxon>
        <taxon>Pseudomonadota</taxon>
        <taxon>Gammaproteobacteria</taxon>
        <taxon>Moraxellales</taxon>
        <taxon>Moraxellaceae</taxon>
        <taxon>Acinetobacter</taxon>
    </lineage>
</organism>